<dbReference type="Proteomes" id="UP001216595">
    <property type="component" value="Unassembled WGS sequence"/>
</dbReference>
<dbReference type="Pfam" id="PF07690">
    <property type="entry name" value="MFS_1"/>
    <property type="match status" value="1"/>
</dbReference>
<sequence>MERTQPRAVRNREAPLQVTLALATLLASLGTSIANIALPTLADAFSAPFSQVQAVVVVYLVTLTISAVIAGRLGDRYGLKPMLVTGLSVFTVASLLCAVAPNLPLLIGARAIQGGGAAFLMTLALALMRQTASEARVGRAMGLLGTVSALGTALGPALGGLLIPVMGWRSIFWVQVPLALLALVLTLTTLPADTGKKMAPSIGLWSSVNWTLASNLLTNIVVAAVMMTTLVIGPFFLGISLGLTPTQVGFVMAVGPVISIFSGVPSGRLVDAWGSGRMLLVSLGLLAIGALLLAFLPTAIGVTGYVLSLIALTPGYQLFQSANNTAALRDVTNDWRGMVSGLLGLSRNIGLITGASLMGAVFTFGVGSDPLEHATASEIASGMQLTFLLAGGMMLVAFGMTFGHHNFTKRLRSPS</sequence>
<keyword evidence="4 7" id="KW-0812">Transmembrane</keyword>
<name>A0ABT5IB42_9CAUL</name>
<feature type="transmembrane region" description="Helical" evidence="7">
    <location>
        <begin position="171"/>
        <end position="192"/>
    </location>
</feature>
<feature type="domain" description="Major facilitator superfamily (MFS) profile" evidence="8">
    <location>
        <begin position="16"/>
        <end position="409"/>
    </location>
</feature>
<feature type="transmembrane region" description="Helical" evidence="7">
    <location>
        <begin position="278"/>
        <end position="296"/>
    </location>
</feature>
<protein>
    <submittedName>
        <fullName evidence="9">MFS transporter</fullName>
    </submittedName>
</protein>
<feature type="transmembrane region" description="Helical" evidence="7">
    <location>
        <begin position="107"/>
        <end position="128"/>
    </location>
</feature>
<reference evidence="9 10" key="1">
    <citation type="submission" date="2023-01" db="EMBL/GenBank/DDBJ databases">
        <title>Novel species of the genus Asticcacaulis isolated from rivers.</title>
        <authorList>
            <person name="Lu H."/>
        </authorList>
    </citation>
    <scope>NUCLEOTIDE SEQUENCE [LARGE SCALE GENOMIC DNA]</scope>
    <source>
        <strain evidence="9 10">DXS10W</strain>
    </source>
</reference>
<keyword evidence="3" id="KW-1003">Cell membrane</keyword>
<comment type="caution">
    <text evidence="9">The sequence shown here is derived from an EMBL/GenBank/DDBJ whole genome shotgun (WGS) entry which is preliminary data.</text>
</comment>
<evidence type="ECO:0000256" key="2">
    <source>
        <dbReference type="ARBA" id="ARBA00022448"/>
    </source>
</evidence>
<dbReference type="CDD" id="cd17321">
    <property type="entry name" value="MFS_MMR_MDR_like"/>
    <property type="match status" value="1"/>
</dbReference>
<dbReference type="SUPFAM" id="SSF103473">
    <property type="entry name" value="MFS general substrate transporter"/>
    <property type="match status" value="1"/>
</dbReference>
<feature type="transmembrane region" description="Helical" evidence="7">
    <location>
        <begin position="348"/>
        <end position="367"/>
    </location>
</feature>
<feature type="transmembrane region" description="Helical" evidence="7">
    <location>
        <begin position="54"/>
        <end position="71"/>
    </location>
</feature>
<evidence type="ECO:0000256" key="1">
    <source>
        <dbReference type="ARBA" id="ARBA00004651"/>
    </source>
</evidence>
<proteinExistence type="predicted"/>
<dbReference type="EMBL" id="JAQQKW010000002">
    <property type="protein sequence ID" value="MDC7693410.1"/>
    <property type="molecule type" value="Genomic_DNA"/>
</dbReference>
<evidence type="ECO:0000313" key="9">
    <source>
        <dbReference type="EMBL" id="MDC7693410.1"/>
    </source>
</evidence>
<evidence type="ECO:0000256" key="7">
    <source>
        <dbReference type="SAM" id="Phobius"/>
    </source>
</evidence>
<dbReference type="InterPro" id="IPR036259">
    <property type="entry name" value="MFS_trans_sf"/>
</dbReference>
<dbReference type="PANTHER" id="PTHR42718">
    <property type="entry name" value="MAJOR FACILITATOR SUPERFAMILY MULTIDRUG TRANSPORTER MFSC"/>
    <property type="match status" value="1"/>
</dbReference>
<evidence type="ECO:0000256" key="6">
    <source>
        <dbReference type="ARBA" id="ARBA00023136"/>
    </source>
</evidence>
<dbReference type="InterPro" id="IPR011701">
    <property type="entry name" value="MFS"/>
</dbReference>
<feature type="transmembrane region" description="Helical" evidence="7">
    <location>
        <begin position="140"/>
        <end position="165"/>
    </location>
</feature>
<accession>A0ABT5IB42</accession>
<keyword evidence="6 7" id="KW-0472">Membrane</keyword>
<comment type="subcellular location">
    <subcellularLocation>
        <location evidence="1">Cell membrane</location>
        <topology evidence="1">Multi-pass membrane protein</topology>
    </subcellularLocation>
</comment>
<evidence type="ECO:0000313" key="10">
    <source>
        <dbReference type="Proteomes" id="UP001216595"/>
    </source>
</evidence>
<evidence type="ECO:0000256" key="5">
    <source>
        <dbReference type="ARBA" id="ARBA00022989"/>
    </source>
</evidence>
<gene>
    <name evidence="9" type="ORF">PQU94_03825</name>
</gene>
<dbReference type="InterPro" id="IPR020846">
    <property type="entry name" value="MFS_dom"/>
</dbReference>
<keyword evidence="10" id="KW-1185">Reference proteome</keyword>
<feature type="transmembrane region" description="Helical" evidence="7">
    <location>
        <begin position="212"/>
        <end position="236"/>
    </location>
</feature>
<feature type="transmembrane region" description="Helical" evidence="7">
    <location>
        <begin position="248"/>
        <end position="266"/>
    </location>
</feature>
<dbReference type="Gene3D" id="1.20.1720.10">
    <property type="entry name" value="Multidrug resistance protein D"/>
    <property type="match status" value="1"/>
</dbReference>
<organism evidence="9 10">
    <name type="scientific">Asticcacaulis currens</name>
    <dbReference type="NCBI Taxonomy" id="2984210"/>
    <lineage>
        <taxon>Bacteria</taxon>
        <taxon>Pseudomonadati</taxon>
        <taxon>Pseudomonadota</taxon>
        <taxon>Alphaproteobacteria</taxon>
        <taxon>Caulobacterales</taxon>
        <taxon>Caulobacteraceae</taxon>
        <taxon>Asticcacaulis</taxon>
    </lineage>
</organism>
<dbReference type="PRINTS" id="PR01036">
    <property type="entry name" value="TCRTETB"/>
</dbReference>
<dbReference type="PROSITE" id="PS50850">
    <property type="entry name" value="MFS"/>
    <property type="match status" value="1"/>
</dbReference>
<evidence type="ECO:0000256" key="3">
    <source>
        <dbReference type="ARBA" id="ARBA00022475"/>
    </source>
</evidence>
<keyword evidence="5 7" id="KW-1133">Transmembrane helix</keyword>
<evidence type="ECO:0000259" key="8">
    <source>
        <dbReference type="PROSITE" id="PS50850"/>
    </source>
</evidence>
<dbReference type="RefSeq" id="WP_272740178.1">
    <property type="nucleotide sequence ID" value="NZ_JAQQKW010000002.1"/>
</dbReference>
<feature type="transmembrane region" description="Helical" evidence="7">
    <location>
        <begin position="302"/>
        <end position="319"/>
    </location>
</feature>
<feature type="transmembrane region" description="Helical" evidence="7">
    <location>
        <begin position="83"/>
        <end position="101"/>
    </location>
</feature>
<dbReference type="PANTHER" id="PTHR42718:SF46">
    <property type="entry name" value="BLR6921 PROTEIN"/>
    <property type="match status" value="1"/>
</dbReference>
<evidence type="ECO:0000256" key="4">
    <source>
        <dbReference type="ARBA" id="ARBA00022692"/>
    </source>
</evidence>
<keyword evidence="2" id="KW-0813">Transport</keyword>
<feature type="transmembrane region" description="Helical" evidence="7">
    <location>
        <begin position="379"/>
        <end position="402"/>
    </location>
</feature>